<keyword evidence="2" id="KW-1185">Reference proteome</keyword>
<gene>
    <name evidence="1" type="ORF">B5807_10777</name>
</gene>
<sequence>MSTEIVTSGLVIESYGLGLNLEYLQSIYSSISFDMSRQSYTAFQRHLVFFSTPTNPPRLTFISALKGACALGLDFPVSVVLSLGLKLLYTPFSLTGINITDIPQSSHRSQLTNVTLPTAKKEFTCSELLRLLDQERNPGFIKHKIDQGHIIGFWSMAASIRTHTVSRDDVERFQQGEWETGVTERRRNSDEILPLWRGGPIWAGGHSWAVDKLLGVKVYKSRDE</sequence>
<protein>
    <submittedName>
        <fullName evidence="1">Uncharacterized protein</fullName>
    </submittedName>
</protein>
<evidence type="ECO:0000313" key="2">
    <source>
        <dbReference type="Proteomes" id="UP000193240"/>
    </source>
</evidence>
<dbReference type="OMA" id="QQGNWED"/>
<evidence type="ECO:0000313" key="1">
    <source>
        <dbReference type="EMBL" id="OSS44552.1"/>
    </source>
</evidence>
<dbReference type="InParanoid" id="A0A1Y2LLZ5"/>
<accession>A0A1Y2LLZ5</accession>
<dbReference type="Proteomes" id="UP000193240">
    <property type="component" value="Unassembled WGS sequence"/>
</dbReference>
<organism evidence="1 2">
    <name type="scientific">Epicoccum nigrum</name>
    <name type="common">Soil fungus</name>
    <name type="synonym">Epicoccum purpurascens</name>
    <dbReference type="NCBI Taxonomy" id="105696"/>
    <lineage>
        <taxon>Eukaryota</taxon>
        <taxon>Fungi</taxon>
        <taxon>Dikarya</taxon>
        <taxon>Ascomycota</taxon>
        <taxon>Pezizomycotina</taxon>
        <taxon>Dothideomycetes</taxon>
        <taxon>Pleosporomycetidae</taxon>
        <taxon>Pleosporales</taxon>
        <taxon>Pleosporineae</taxon>
        <taxon>Didymellaceae</taxon>
        <taxon>Epicoccum</taxon>
    </lineage>
</organism>
<name>A0A1Y2LLZ5_EPING</name>
<dbReference type="EMBL" id="KZ107857">
    <property type="protein sequence ID" value="OSS44552.1"/>
    <property type="molecule type" value="Genomic_DNA"/>
</dbReference>
<proteinExistence type="predicted"/>
<dbReference type="AlphaFoldDB" id="A0A1Y2LLZ5"/>
<reference evidence="1 2" key="1">
    <citation type="journal article" date="2017" name="Genome Announc.">
        <title>Genome sequence of the saprophytic ascomycete Epicoccum nigrum ICMP 19927 strain isolated from New Zealand.</title>
        <authorList>
            <person name="Fokin M."/>
            <person name="Fleetwood D."/>
            <person name="Weir B.S."/>
            <person name="Villas-Boas S.G."/>
        </authorList>
    </citation>
    <scope>NUCLEOTIDE SEQUENCE [LARGE SCALE GENOMIC DNA]</scope>
    <source>
        <strain evidence="1 2">ICMP 19927</strain>
    </source>
</reference>